<dbReference type="SUPFAM" id="SSF56801">
    <property type="entry name" value="Acetyl-CoA synthetase-like"/>
    <property type="match status" value="1"/>
</dbReference>
<dbReference type="InterPro" id="IPR000873">
    <property type="entry name" value="AMP-dep_synth/lig_dom"/>
</dbReference>
<dbReference type="InterPro" id="IPR020845">
    <property type="entry name" value="AMP-binding_CS"/>
</dbReference>
<evidence type="ECO:0000259" key="5">
    <source>
        <dbReference type="Pfam" id="PF00501"/>
    </source>
</evidence>
<evidence type="ECO:0000256" key="1">
    <source>
        <dbReference type="ARBA" id="ARBA00006432"/>
    </source>
</evidence>
<dbReference type="InterPro" id="IPR051087">
    <property type="entry name" value="Mitochondrial_ACSM"/>
</dbReference>
<dbReference type="InterPro" id="IPR042099">
    <property type="entry name" value="ANL_N_sf"/>
</dbReference>
<organism evidence="7 8">
    <name type="scientific">Pallidibacillus thermolactis</name>
    <dbReference type="NCBI Taxonomy" id="251051"/>
    <lineage>
        <taxon>Bacteria</taxon>
        <taxon>Bacillati</taxon>
        <taxon>Bacillota</taxon>
        <taxon>Bacilli</taxon>
        <taxon>Bacillales</taxon>
        <taxon>Bacillaceae</taxon>
        <taxon>Pallidibacillus</taxon>
    </lineage>
</organism>
<dbReference type="Proteomes" id="UP001208656">
    <property type="component" value="Unassembled WGS sequence"/>
</dbReference>
<dbReference type="GO" id="GO:0016874">
    <property type="term" value="F:ligase activity"/>
    <property type="evidence" value="ECO:0007669"/>
    <property type="project" value="UniProtKB-KW"/>
</dbReference>
<dbReference type="PANTHER" id="PTHR43605:SF10">
    <property type="entry name" value="ACYL-COA SYNTHETASE MEDIUM CHAIN FAMILY MEMBER 3"/>
    <property type="match status" value="1"/>
</dbReference>
<feature type="domain" description="AMP-dependent synthetase/ligase" evidence="5">
    <location>
        <begin position="26"/>
        <end position="388"/>
    </location>
</feature>
<dbReference type="InterPro" id="IPR025110">
    <property type="entry name" value="AMP-bd_C"/>
</dbReference>
<keyword evidence="3" id="KW-0547">Nucleotide-binding</keyword>
<dbReference type="Gene3D" id="3.40.50.12780">
    <property type="entry name" value="N-terminal domain of ligase-like"/>
    <property type="match status" value="1"/>
</dbReference>
<dbReference type="PROSITE" id="PS00455">
    <property type="entry name" value="AMP_BINDING"/>
    <property type="match status" value="1"/>
</dbReference>
<dbReference type="InterPro" id="IPR045851">
    <property type="entry name" value="AMP-bd_C_sf"/>
</dbReference>
<evidence type="ECO:0000256" key="2">
    <source>
        <dbReference type="ARBA" id="ARBA00022598"/>
    </source>
</evidence>
<comment type="similarity">
    <text evidence="1">Belongs to the ATP-dependent AMP-binding enzyme family.</text>
</comment>
<accession>A0ABT2WJ77</accession>
<feature type="domain" description="AMP-binding enzyme C-terminal" evidence="6">
    <location>
        <begin position="438"/>
        <end position="516"/>
    </location>
</feature>
<evidence type="ECO:0000313" key="8">
    <source>
        <dbReference type="Proteomes" id="UP001208656"/>
    </source>
</evidence>
<proteinExistence type="inferred from homology"/>
<dbReference type="RefSeq" id="WP_173662126.1">
    <property type="nucleotide sequence ID" value="NZ_JAOUSE010000056.1"/>
</dbReference>
<sequence>MIKKHTVSLEDLMAPNKYNIVDDIERHYSDKIALRFLSQNGEREEITYKEFIARGNKLANALKKIGLKKGDRVFVMVPRMIESYIIYFACWKNGLVIIPGSELLRANDILYRLNNSQTKAVIAYADLCEEIDKVAHESKNLQYKITFRKSVAQWLQMEDLVRDESDVCQKVDTKNTDPALISYTSGTTGQPKGVVHVHGWAYAHLRIAAPLWLNINENDIVWATAGPGWQKWVWSPFVSVLGMGATGFVYLGRFNPETYLTLLEQEQINVLCCTPTEYRLMAKVEKLTKYNLSKLHSAVSAGEALNREVIDVFKNNFNITVRDGYGQTESTLVIGTVKNMAIRAGSMGKPILPEFVNIVDEAGNPVGTYEEGNIALRKDFPALFVGYYEDEERTAKAFKGNYFVTGDLAYRDEDNYYWFVGRSDDMIISSGYTIGPFEVEDALMKHNAVKECAVVAEPDDIRGNIVKAFVILKEGMTGNDELVKELQQYVKQLTAPYKYPRKIEFVESLPKTDSGKIRRIELRNRIHV</sequence>
<comment type="caution">
    <text evidence="7">The sequence shown here is derived from an EMBL/GenBank/DDBJ whole genome shotgun (WGS) entry which is preliminary data.</text>
</comment>
<reference evidence="7 8" key="1">
    <citation type="submission" date="2022-10" db="EMBL/GenBank/DDBJ databases">
        <title>Description of Fervidibacillus gen. nov. in the family Fervidibacillaceae fam. nov. with two species, Fervidibacillus albus sp. nov., and Fervidibacillus halotolerans sp. nov., isolated from tidal flat sediments.</title>
        <authorList>
            <person name="Kwon K.K."/>
            <person name="Yang S.-H."/>
        </authorList>
    </citation>
    <scope>NUCLEOTIDE SEQUENCE [LARGE SCALE GENOMIC DNA]</scope>
    <source>
        <strain evidence="7 8">DSM 23332</strain>
    </source>
</reference>
<keyword evidence="8" id="KW-1185">Reference proteome</keyword>
<keyword evidence="4" id="KW-0067">ATP-binding</keyword>
<dbReference type="EMBL" id="JAOUSE010000056">
    <property type="protein sequence ID" value="MCU9595496.1"/>
    <property type="molecule type" value="Genomic_DNA"/>
</dbReference>
<dbReference type="NCBIfam" id="NF047394">
    <property type="entry name" value="AcylCoAsynMbcS"/>
    <property type="match status" value="1"/>
</dbReference>
<keyword evidence="2 7" id="KW-0436">Ligase</keyword>
<evidence type="ECO:0000313" key="7">
    <source>
        <dbReference type="EMBL" id="MCU9595496.1"/>
    </source>
</evidence>
<dbReference type="PANTHER" id="PTHR43605">
    <property type="entry name" value="ACYL-COENZYME A SYNTHETASE"/>
    <property type="match status" value="1"/>
</dbReference>
<name>A0ABT2WJ77_9BACI</name>
<evidence type="ECO:0000256" key="3">
    <source>
        <dbReference type="ARBA" id="ARBA00022741"/>
    </source>
</evidence>
<dbReference type="Pfam" id="PF00501">
    <property type="entry name" value="AMP-binding"/>
    <property type="match status" value="1"/>
</dbReference>
<gene>
    <name evidence="7" type="ORF">OEV82_13710</name>
</gene>
<protein>
    <submittedName>
        <fullName evidence="7">Acyl--CoA ligase</fullName>
    </submittedName>
</protein>
<dbReference type="CDD" id="cd05972">
    <property type="entry name" value="MACS_like"/>
    <property type="match status" value="1"/>
</dbReference>
<dbReference type="Gene3D" id="3.30.300.30">
    <property type="match status" value="1"/>
</dbReference>
<dbReference type="Pfam" id="PF13193">
    <property type="entry name" value="AMP-binding_C"/>
    <property type="match status" value="1"/>
</dbReference>
<evidence type="ECO:0000259" key="6">
    <source>
        <dbReference type="Pfam" id="PF13193"/>
    </source>
</evidence>
<evidence type="ECO:0000256" key="4">
    <source>
        <dbReference type="ARBA" id="ARBA00022840"/>
    </source>
</evidence>